<protein>
    <recommendedName>
        <fullName evidence="3 9">Chromatin modification-related protein EAF6</fullName>
    </recommendedName>
</protein>
<keyword evidence="4 9" id="KW-0156">Chromatin regulator</keyword>
<dbReference type="GO" id="GO:0006281">
    <property type="term" value="P:DNA repair"/>
    <property type="evidence" value="ECO:0007669"/>
    <property type="project" value="UniProtKB-UniRule"/>
</dbReference>
<dbReference type="GO" id="GO:0006325">
    <property type="term" value="P:chromatin organization"/>
    <property type="evidence" value="ECO:0007669"/>
    <property type="project" value="UniProtKB-KW"/>
</dbReference>
<comment type="similarity">
    <text evidence="2 9">Belongs to the EAF6 family.</text>
</comment>
<evidence type="ECO:0000313" key="12">
    <source>
        <dbReference type="Proteomes" id="UP001176517"/>
    </source>
</evidence>
<evidence type="ECO:0000256" key="1">
    <source>
        <dbReference type="ARBA" id="ARBA00004123"/>
    </source>
</evidence>
<evidence type="ECO:0000256" key="8">
    <source>
        <dbReference type="ARBA" id="ARBA00023242"/>
    </source>
</evidence>
<feature type="compositionally biased region" description="Gly residues" evidence="10">
    <location>
        <begin position="164"/>
        <end position="182"/>
    </location>
</feature>
<dbReference type="GO" id="GO:0005634">
    <property type="term" value="C:nucleus"/>
    <property type="evidence" value="ECO:0007669"/>
    <property type="project" value="UniProtKB-SubCell"/>
</dbReference>
<evidence type="ECO:0000256" key="3">
    <source>
        <dbReference type="ARBA" id="ARBA00018504"/>
    </source>
</evidence>
<evidence type="ECO:0000256" key="5">
    <source>
        <dbReference type="ARBA" id="ARBA00023015"/>
    </source>
</evidence>
<evidence type="ECO:0000256" key="6">
    <source>
        <dbReference type="ARBA" id="ARBA00023054"/>
    </source>
</evidence>
<dbReference type="EMBL" id="JAPDMZ010000056">
    <property type="protein sequence ID" value="KAK0552972.1"/>
    <property type="molecule type" value="Genomic_DNA"/>
</dbReference>
<feature type="compositionally biased region" description="Low complexity" evidence="10">
    <location>
        <begin position="1"/>
        <end position="13"/>
    </location>
</feature>
<evidence type="ECO:0000256" key="7">
    <source>
        <dbReference type="ARBA" id="ARBA00023163"/>
    </source>
</evidence>
<comment type="subunit">
    <text evidence="9">Component of the NuA4 histone acetyltransferase complex.</text>
</comment>
<dbReference type="GO" id="GO:0035267">
    <property type="term" value="C:NuA4 histone acetyltransferase complex"/>
    <property type="evidence" value="ECO:0007669"/>
    <property type="project" value="UniProtKB-UniRule"/>
</dbReference>
<evidence type="ECO:0000256" key="10">
    <source>
        <dbReference type="SAM" id="MobiDB-lite"/>
    </source>
</evidence>
<evidence type="ECO:0000256" key="4">
    <source>
        <dbReference type="ARBA" id="ARBA00022853"/>
    </source>
</evidence>
<comment type="function">
    <text evidence="9">Component of the NuA4 histone acetyltransferase complex which is involved in transcriptional activation of selected genes principally by acetylation of nucleosomal histone H4 and H2A. The NuA4 complex is also involved in DNA repair.</text>
</comment>
<keyword evidence="12" id="KW-1185">Reference proteome</keyword>
<keyword evidence="7 9" id="KW-0804">Transcription</keyword>
<reference evidence="11" key="1">
    <citation type="journal article" date="2023" name="PhytoFront">
        <title>Draft Genome Resources of Seven Strains of Tilletia horrida, Causal Agent of Kernel Smut of Rice.</title>
        <authorList>
            <person name="Khanal S."/>
            <person name="Antony Babu S."/>
            <person name="Zhou X.G."/>
        </authorList>
    </citation>
    <scope>NUCLEOTIDE SEQUENCE</scope>
    <source>
        <strain evidence="11">TX6</strain>
    </source>
</reference>
<dbReference type="Pfam" id="PF09340">
    <property type="entry name" value="NuA4"/>
    <property type="match status" value="1"/>
</dbReference>
<organism evidence="11 12">
    <name type="scientific">Tilletia horrida</name>
    <dbReference type="NCBI Taxonomy" id="155126"/>
    <lineage>
        <taxon>Eukaryota</taxon>
        <taxon>Fungi</taxon>
        <taxon>Dikarya</taxon>
        <taxon>Basidiomycota</taxon>
        <taxon>Ustilaginomycotina</taxon>
        <taxon>Exobasidiomycetes</taxon>
        <taxon>Tilletiales</taxon>
        <taxon>Tilletiaceae</taxon>
        <taxon>Tilletia</taxon>
    </lineage>
</organism>
<dbReference type="AlphaFoldDB" id="A0AAN6GT73"/>
<accession>A0AAN6GT73</accession>
<gene>
    <name evidence="11" type="primary">EAF6</name>
    <name evidence="11" type="ORF">OC846_002695</name>
</gene>
<comment type="caution">
    <text evidence="11">The sequence shown here is derived from an EMBL/GenBank/DDBJ whole genome shotgun (WGS) entry which is preliminary data.</text>
</comment>
<proteinExistence type="inferred from homology"/>
<feature type="region of interest" description="Disordered" evidence="10">
    <location>
        <begin position="157"/>
        <end position="217"/>
    </location>
</feature>
<feature type="region of interest" description="Disordered" evidence="10">
    <location>
        <begin position="1"/>
        <end position="30"/>
    </location>
</feature>
<keyword evidence="8 9" id="KW-0539">Nucleus</keyword>
<evidence type="ECO:0000313" key="11">
    <source>
        <dbReference type="EMBL" id="KAK0552972.1"/>
    </source>
</evidence>
<keyword evidence="6" id="KW-0175">Coiled coil</keyword>
<keyword evidence="9" id="KW-0227">DNA damage</keyword>
<comment type="subcellular location">
    <subcellularLocation>
        <location evidence="1 9">Nucleus</location>
    </subcellularLocation>
</comment>
<evidence type="ECO:0000256" key="9">
    <source>
        <dbReference type="RuleBase" id="RU368022"/>
    </source>
</evidence>
<keyword evidence="5 9" id="KW-0805">Transcription regulation</keyword>
<sequence length="217" mass="21380">MSSSATAGPSSAPQTGPNASTSGSAAVNVTTKEEATTRYLALKSSLKSGLNKKRLIDRTLTDIEQQLWLFEGSYLSATAAAGGNIVKGYDNYLKASTGTGGGSGAGGGSQSRNAAAALAAAAAAGTGPGGIAGSHPEVPLEDRMFSLSSTTYLRSLELSNPEGSGAGSGDKPGSAGLGGGTGTSSSAANRQGSPGDMSVESKEESRANTSSRARKGR</sequence>
<dbReference type="PANTHER" id="PTHR13476">
    <property type="entry name" value="CHROMATIN MODIFICATION-RELATED PROTEIN MEAF6"/>
    <property type="match status" value="1"/>
</dbReference>
<keyword evidence="9" id="KW-0234">DNA repair</keyword>
<dbReference type="Proteomes" id="UP001176517">
    <property type="component" value="Unassembled WGS sequence"/>
</dbReference>
<dbReference type="InterPro" id="IPR015418">
    <property type="entry name" value="Eaf6"/>
</dbReference>
<feature type="compositionally biased region" description="Polar residues" evidence="10">
    <location>
        <begin position="14"/>
        <end position="30"/>
    </location>
</feature>
<name>A0AAN6GT73_9BASI</name>
<evidence type="ECO:0000256" key="2">
    <source>
        <dbReference type="ARBA" id="ARBA00010916"/>
    </source>
</evidence>